<dbReference type="PROSITE" id="PS00455">
    <property type="entry name" value="AMP_BINDING"/>
    <property type="match status" value="1"/>
</dbReference>
<dbReference type="NCBIfam" id="NF004114">
    <property type="entry name" value="PRK05605.1"/>
    <property type="match status" value="1"/>
</dbReference>
<dbReference type="InterPro" id="IPR025110">
    <property type="entry name" value="AMP-bd_C"/>
</dbReference>
<keyword evidence="4" id="KW-1185">Reference proteome</keyword>
<reference evidence="3 4" key="1">
    <citation type="submission" date="2021-01" db="EMBL/GenBank/DDBJ databases">
        <title>Identification and Characterization of Corynebacterium sp.</title>
        <authorList>
            <person name="Luo Q."/>
            <person name="Qu P."/>
            <person name="Chen Q."/>
        </authorList>
    </citation>
    <scope>NUCLEOTIDE SEQUENCE [LARGE SCALE GENOMIC DNA]</scope>
    <source>
        <strain evidence="3 4">MC-18</strain>
    </source>
</reference>
<dbReference type="SUPFAM" id="SSF56801">
    <property type="entry name" value="Acetyl-CoA synthetase-like"/>
    <property type="match status" value="1"/>
</dbReference>
<keyword evidence="3" id="KW-0436">Ligase</keyword>
<dbReference type="EMBL" id="JAEUWV010000016">
    <property type="protein sequence ID" value="MCO6395134.1"/>
    <property type="molecule type" value="Genomic_DNA"/>
</dbReference>
<dbReference type="Pfam" id="PF13193">
    <property type="entry name" value="AMP-binding_C"/>
    <property type="match status" value="1"/>
</dbReference>
<dbReference type="InterPro" id="IPR020845">
    <property type="entry name" value="AMP-binding_CS"/>
</dbReference>
<sequence>MTLDANTTKPWLQYYPEWTAHSLEYGFTTLPGIYDDNLERNADKPATRFFGRSMTYAELDKEVRRAAAGLKAFGVRKGDRVAILLPNCPQHVIAFFAVQKLGGVVVEHNPLYTANELRPQFQNHGARVAIAWDKAADTLETLRATTDLETVISVDMTKAMPKLQQLALRIPIAKIRNAREQLTVQSSNTVLKTVPWETLLGSAIGGEGDDLATEADIAPDDPALILYTSGTTGEPKGAVLSHKNLHANAWQGVAWVKDLQSKDQQRMLVTLPFFHAYGLTFSLTLTVLIGSEVDLLPAPKMDLVMGSIKKFKPTFIPGVPTVFERIIDAANNEGLNINGVNTGFSGAASLPVETIEAWERVTHGHLVEGYGLTETSPILIGNPGTADRRAGYIGIPFPDTEIRIVNPDNLDEDMPYGEPGEILARGPQVFAGYLNNPEATEQAFHDGWFCTGDLGVMEEDGFIKLVSRLKELIITGGFNVYPAEVETVMRTHPDVVDVAVVGRPREDGSEDVVACVTLRDGAPLDPDGLKDFARKNLTRYKVPRTFYHFEELPKDQLGKLSRRKVQEELLSRL</sequence>
<dbReference type="InterPro" id="IPR042099">
    <property type="entry name" value="ANL_N_sf"/>
</dbReference>
<dbReference type="InterPro" id="IPR000873">
    <property type="entry name" value="AMP-dep_synth/lig_dom"/>
</dbReference>
<dbReference type="InterPro" id="IPR050237">
    <property type="entry name" value="ATP-dep_AMP-bd_enzyme"/>
</dbReference>
<organism evidence="3 4">
    <name type="scientific">Corynebacterium lipophilum</name>
    <dbReference type="NCBI Taxonomy" id="2804918"/>
    <lineage>
        <taxon>Bacteria</taxon>
        <taxon>Bacillati</taxon>
        <taxon>Actinomycetota</taxon>
        <taxon>Actinomycetes</taxon>
        <taxon>Mycobacteriales</taxon>
        <taxon>Corynebacteriaceae</taxon>
        <taxon>Corynebacterium</taxon>
    </lineage>
</organism>
<evidence type="ECO:0000313" key="3">
    <source>
        <dbReference type="EMBL" id="MCO6395134.1"/>
    </source>
</evidence>
<dbReference type="Pfam" id="PF00501">
    <property type="entry name" value="AMP-binding"/>
    <property type="match status" value="1"/>
</dbReference>
<gene>
    <name evidence="3" type="ORF">JMN37_09160</name>
</gene>
<evidence type="ECO:0000259" key="2">
    <source>
        <dbReference type="Pfam" id="PF13193"/>
    </source>
</evidence>
<comment type="caution">
    <text evidence="3">The sequence shown here is derived from an EMBL/GenBank/DDBJ whole genome shotgun (WGS) entry which is preliminary data.</text>
</comment>
<dbReference type="PANTHER" id="PTHR43767">
    <property type="entry name" value="LONG-CHAIN-FATTY-ACID--COA LIGASE"/>
    <property type="match status" value="1"/>
</dbReference>
<dbReference type="Proteomes" id="UP001205920">
    <property type="component" value="Unassembled WGS sequence"/>
</dbReference>
<dbReference type="PANTHER" id="PTHR43767:SF12">
    <property type="entry name" value="AMP-DEPENDENT SYNTHETASE AND LIGASE"/>
    <property type="match status" value="1"/>
</dbReference>
<dbReference type="CDD" id="cd05936">
    <property type="entry name" value="FC-FACS_FadD_like"/>
    <property type="match status" value="1"/>
</dbReference>
<dbReference type="Gene3D" id="3.30.300.30">
    <property type="match status" value="1"/>
</dbReference>
<protein>
    <submittedName>
        <fullName evidence="3">Long-chain fatty acid--CoA ligase</fullName>
    </submittedName>
</protein>
<dbReference type="AlphaFoldDB" id="A0AAW5HUF7"/>
<name>A0AAW5HUF7_9CORY</name>
<feature type="domain" description="AMP-dependent synthetase/ligase" evidence="1">
    <location>
        <begin position="36"/>
        <end position="434"/>
    </location>
</feature>
<evidence type="ECO:0000259" key="1">
    <source>
        <dbReference type="Pfam" id="PF00501"/>
    </source>
</evidence>
<dbReference type="InterPro" id="IPR045851">
    <property type="entry name" value="AMP-bd_C_sf"/>
</dbReference>
<evidence type="ECO:0000313" key="4">
    <source>
        <dbReference type="Proteomes" id="UP001205920"/>
    </source>
</evidence>
<proteinExistence type="predicted"/>
<feature type="domain" description="AMP-binding enzyme C-terminal" evidence="2">
    <location>
        <begin position="484"/>
        <end position="559"/>
    </location>
</feature>
<dbReference type="Gene3D" id="3.40.50.12780">
    <property type="entry name" value="N-terminal domain of ligase-like"/>
    <property type="match status" value="1"/>
</dbReference>
<dbReference type="GO" id="GO:0016877">
    <property type="term" value="F:ligase activity, forming carbon-sulfur bonds"/>
    <property type="evidence" value="ECO:0007669"/>
    <property type="project" value="UniProtKB-ARBA"/>
</dbReference>
<accession>A0AAW5HUF7</accession>